<dbReference type="AlphaFoldDB" id="A0A7X0MFX6"/>
<evidence type="ECO:0000313" key="4">
    <source>
        <dbReference type="Proteomes" id="UP000565576"/>
    </source>
</evidence>
<comment type="caution">
    <text evidence="3">The sequence shown here is derived from an EMBL/GenBank/DDBJ whole genome shotgun (WGS) entry which is preliminary data.</text>
</comment>
<dbReference type="RefSeq" id="WP_184708404.1">
    <property type="nucleotide sequence ID" value="NZ_JACHBG010000014.1"/>
</dbReference>
<organism evidence="3 4">
    <name type="scientific">Rhizobium lusitanum</name>
    <dbReference type="NCBI Taxonomy" id="293958"/>
    <lineage>
        <taxon>Bacteria</taxon>
        <taxon>Pseudomonadati</taxon>
        <taxon>Pseudomonadota</taxon>
        <taxon>Alphaproteobacteria</taxon>
        <taxon>Hyphomicrobiales</taxon>
        <taxon>Rhizobiaceae</taxon>
        <taxon>Rhizobium/Agrobacterium group</taxon>
        <taxon>Rhizobium</taxon>
    </lineage>
</organism>
<keyword evidence="2" id="KW-0732">Signal</keyword>
<dbReference type="Pfam" id="PF07769">
    <property type="entry name" value="PsiF_repeat"/>
    <property type="match status" value="1"/>
</dbReference>
<gene>
    <name evidence="3" type="ORF">GGD46_004781</name>
</gene>
<feature type="region of interest" description="Disordered" evidence="1">
    <location>
        <begin position="74"/>
        <end position="98"/>
    </location>
</feature>
<dbReference type="InterPro" id="IPR011690">
    <property type="entry name" value="P_starv_induced_PsiF"/>
</dbReference>
<feature type="signal peptide" evidence="2">
    <location>
        <begin position="1"/>
        <end position="22"/>
    </location>
</feature>
<name>A0A7X0MFX6_9HYPH</name>
<reference evidence="3 4" key="1">
    <citation type="submission" date="2020-08" db="EMBL/GenBank/DDBJ databases">
        <title>Genomic Encyclopedia of Type Strains, Phase IV (KMG-V): Genome sequencing to study the core and pangenomes of soil and plant-associated prokaryotes.</title>
        <authorList>
            <person name="Whitman W."/>
        </authorList>
    </citation>
    <scope>NUCLEOTIDE SEQUENCE [LARGE SCALE GENOMIC DNA]</scope>
    <source>
        <strain evidence="3 4">SEMIA 4060</strain>
    </source>
</reference>
<evidence type="ECO:0000256" key="1">
    <source>
        <dbReference type="SAM" id="MobiDB-lite"/>
    </source>
</evidence>
<evidence type="ECO:0000256" key="2">
    <source>
        <dbReference type="SAM" id="SignalP"/>
    </source>
</evidence>
<proteinExistence type="predicted"/>
<dbReference type="Proteomes" id="UP000565576">
    <property type="component" value="Unassembled WGS sequence"/>
</dbReference>
<feature type="region of interest" description="Disordered" evidence="1">
    <location>
        <begin position="26"/>
        <end position="60"/>
    </location>
</feature>
<feature type="chain" id="PRO_5030970204" description="PsiF repeat-containing protein" evidence="2">
    <location>
        <begin position="23"/>
        <end position="98"/>
    </location>
</feature>
<protein>
    <recommendedName>
        <fullName evidence="5">PsiF repeat-containing protein</fullName>
    </recommendedName>
</protein>
<evidence type="ECO:0000313" key="3">
    <source>
        <dbReference type="EMBL" id="MBB6487478.1"/>
    </source>
</evidence>
<accession>A0A7X0MFX6</accession>
<dbReference type="EMBL" id="JACHBG010000014">
    <property type="protein sequence ID" value="MBB6487478.1"/>
    <property type="molecule type" value="Genomic_DNA"/>
</dbReference>
<feature type="compositionally biased region" description="Basic and acidic residues" evidence="1">
    <location>
        <begin position="87"/>
        <end position="98"/>
    </location>
</feature>
<evidence type="ECO:0008006" key="5">
    <source>
        <dbReference type="Google" id="ProtNLM"/>
    </source>
</evidence>
<sequence length="98" mass="9974">MRFVTMFTTAAFAALFSVSAMAQTATTPSATTTAPAATTTPKAMTTAPKAATTMAPKAMKPAQTDVSKACSAQADAKGLHGKARAKFRSECKKNGGKA</sequence>